<organism evidence="3 4">
    <name type="scientific">Flammeovirga agarivorans</name>
    <dbReference type="NCBI Taxonomy" id="2726742"/>
    <lineage>
        <taxon>Bacteria</taxon>
        <taxon>Pseudomonadati</taxon>
        <taxon>Bacteroidota</taxon>
        <taxon>Cytophagia</taxon>
        <taxon>Cytophagales</taxon>
        <taxon>Flammeovirgaceae</taxon>
        <taxon>Flammeovirga</taxon>
    </lineage>
</organism>
<feature type="domain" description="Peptidase S9 prolyl oligopeptidase catalytic" evidence="2">
    <location>
        <begin position="187"/>
        <end position="322"/>
    </location>
</feature>
<proteinExistence type="predicted"/>
<keyword evidence="1" id="KW-0732">Signal</keyword>
<dbReference type="EMBL" id="JABAIL010000006">
    <property type="protein sequence ID" value="NLR93301.1"/>
    <property type="molecule type" value="Genomic_DNA"/>
</dbReference>
<dbReference type="PANTHER" id="PTHR22946">
    <property type="entry name" value="DIENELACTONE HYDROLASE DOMAIN-CONTAINING PROTEIN-RELATED"/>
    <property type="match status" value="1"/>
</dbReference>
<dbReference type="RefSeq" id="WP_168884015.1">
    <property type="nucleotide sequence ID" value="NZ_JABAIL010000006.1"/>
</dbReference>
<comment type="caution">
    <text evidence="3">The sequence shown here is derived from an EMBL/GenBank/DDBJ whole genome shotgun (WGS) entry which is preliminary data.</text>
</comment>
<dbReference type="Pfam" id="PF00326">
    <property type="entry name" value="Peptidase_S9"/>
    <property type="match status" value="1"/>
</dbReference>
<dbReference type="GO" id="GO:0006508">
    <property type="term" value="P:proteolysis"/>
    <property type="evidence" value="ECO:0007669"/>
    <property type="project" value="InterPro"/>
</dbReference>
<feature type="chain" id="PRO_5031152626" evidence="1">
    <location>
        <begin position="25"/>
        <end position="660"/>
    </location>
</feature>
<dbReference type="Gene3D" id="3.40.50.1820">
    <property type="entry name" value="alpha/beta hydrolase"/>
    <property type="match status" value="1"/>
</dbReference>
<evidence type="ECO:0000259" key="2">
    <source>
        <dbReference type="Pfam" id="PF00326"/>
    </source>
</evidence>
<evidence type="ECO:0000256" key="1">
    <source>
        <dbReference type="SAM" id="SignalP"/>
    </source>
</evidence>
<dbReference type="InterPro" id="IPR050261">
    <property type="entry name" value="FrsA_esterase"/>
</dbReference>
<keyword evidence="4" id="KW-1185">Reference proteome</keyword>
<evidence type="ECO:0000313" key="3">
    <source>
        <dbReference type="EMBL" id="NLR93301.1"/>
    </source>
</evidence>
<sequence>MKELIIKYLTTLLLICGLFLQSNAQKSASDVWKDYDPRAEDLNIEVIKKWENNYGTIEYVRYSVGKLEGTNRSANPIMAAYFGYPKDAKNVPGIVHIHGGGQKAEKSRVETWMKMGYACISINWGEKPFENGLPNTEWDGLAVGFLGKAEGLGFENKVKPREHTLYKEENPFNSSWVPISISARRAITFLEEREEVDPNRIGVEGHSMGGFATVMTANDDRIKAAAPSVGGSGYLMNDMWGLPKSRRHMREDDGLDLYQKTIASHAYWPLIKTPILFLGATNDFNSPTENIIKSMSLLPEGTENMLVLTPHLNHRFTEETNAARFLWMDAHVKGDFKFPKTSSSELKLKTKKGIPVFTVEVDKSTDLPIEKVEIFYGYSRDPRNRFFHTAVNVTEKKGKYSAECPVFDVDEPLFAFANITYKIERTIPSYPGKEETNFFTISSEYQIAYPEDIKAAKVKATERRHAVIDDFSDDMQDWYTLFRHNYRHWLFGTRKLMDPCFMGPEGGKLQIQLETTEANNKVAIGIETNTWQNYTGRRKENFYAVVNLPEKGLNTITLTAEDFRTNGKKPLKDWDEITELTIFPASNINNSMKVEQKWEGDTPTMKSMKWIGGDYSKWRRIYPHEKRGDASVQKTISFDNEFQDAIDKSVSNEDLDQELK</sequence>
<dbReference type="AlphaFoldDB" id="A0A7X8XXK5"/>
<dbReference type="GO" id="GO:0008236">
    <property type="term" value="F:serine-type peptidase activity"/>
    <property type="evidence" value="ECO:0007669"/>
    <property type="project" value="InterPro"/>
</dbReference>
<feature type="signal peptide" evidence="1">
    <location>
        <begin position="1"/>
        <end position="24"/>
    </location>
</feature>
<evidence type="ECO:0000313" key="4">
    <source>
        <dbReference type="Proteomes" id="UP000585050"/>
    </source>
</evidence>
<dbReference type="InterPro" id="IPR001375">
    <property type="entry name" value="Peptidase_S9_cat"/>
</dbReference>
<protein>
    <submittedName>
        <fullName evidence="3">Prolyl oligopeptidase family serine peptidase</fullName>
    </submittedName>
</protein>
<dbReference type="Proteomes" id="UP000585050">
    <property type="component" value="Unassembled WGS sequence"/>
</dbReference>
<accession>A0A7X8XXK5</accession>
<dbReference type="PANTHER" id="PTHR22946:SF0">
    <property type="entry name" value="DIENELACTONE HYDROLASE DOMAIN-CONTAINING PROTEIN"/>
    <property type="match status" value="1"/>
</dbReference>
<dbReference type="SUPFAM" id="SSF53474">
    <property type="entry name" value="alpha/beta-Hydrolases"/>
    <property type="match status" value="1"/>
</dbReference>
<dbReference type="InterPro" id="IPR029058">
    <property type="entry name" value="AB_hydrolase_fold"/>
</dbReference>
<name>A0A7X8XXK5_9BACT</name>
<reference evidence="3 4" key="1">
    <citation type="submission" date="2020-04" db="EMBL/GenBank/DDBJ databases">
        <title>Flammeovirga sp. SR4, a novel species isolated from seawater.</title>
        <authorList>
            <person name="Wang X."/>
        </authorList>
    </citation>
    <scope>NUCLEOTIDE SEQUENCE [LARGE SCALE GENOMIC DNA]</scope>
    <source>
        <strain evidence="3 4">SR4</strain>
    </source>
</reference>
<gene>
    <name evidence="3" type="ORF">HGP29_19045</name>
</gene>